<keyword evidence="3" id="KW-0813">Transport</keyword>
<dbReference type="PANTHER" id="PTHR30026">
    <property type="entry name" value="OUTER MEMBRANE PROTEIN TOLC"/>
    <property type="match status" value="1"/>
</dbReference>
<keyword evidence="6" id="KW-0472">Membrane</keyword>
<dbReference type="InterPro" id="IPR051906">
    <property type="entry name" value="TolC-like"/>
</dbReference>
<name>A0ABQ6PAC5_9SPHN</name>
<evidence type="ECO:0000313" key="11">
    <source>
        <dbReference type="Proteomes" id="UP001187221"/>
    </source>
</evidence>
<keyword evidence="4" id="KW-1134">Transmembrane beta strand</keyword>
<keyword evidence="9" id="KW-0732">Signal</keyword>
<dbReference type="Pfam" id="PF02321">
    <property type="entry name" value="OEP"/>
    <property type="match status" value="2"/>
</dbReference>
<evidence type="ECO:0000256" key="4">
    <source>
        <dbReference type="ARBA" id="ARBA00022452"/>
    </source>
</evidence>
<dbReference type="SUPFAM" id="SSF56954">
    <property type="entry name" value="Outer membrane efflux proteins (OEP)"/>
    <property type="match status" value="1"/>
</dbReference>
<organism evidence="10 11">
    <name type="scientific">Novosphingobium pituita</name>
    <dbReference type="NCBI Taxonomy" id="3056842"/>
    <lineage>
        <taxon>Bacteria</taxon>
        <taxon>Pseudomonadati</taxon>
        <taxon>Pseudomonadota</taxon>
        <taxon>Alphaproteobacteria</taxon>
        <taxon>Sphingomonadales</taxon>
        <taxon>Sphingomonadaceae</taxon>
        <taxon>Novosphingobium</taxon>
    </lineage>
</organism>
<dbReference type="PANTHER" id="PTHR30026:SF22">
    <property type="entry name" value="OUTER MEMBRANE EFFLUX PROTEIN"/>
    <property type="match status" value="1"/>
</dbReference>
<feature type="region of interest" description="Disordered" evidence="8">
    <location>
        <begin position="461"/>
        <end position="489"/>
    </location>
</feature>
<dbReference type="Gene3D" id="1.20.1600.10">
    <property type="entry name" value="Outer membrane efflux proteins (OEP)"/>
    <property type="match status" value="1"/>
</dbReference>
<evidence type="ECO:0000256" key="6">
    <source>
        <dbReference type="ARBA" id="ARBA00023136"/>
    </source>
</evidence>
<feature type="signal peptide" evidence="9">
    <location>
        <begin position="1"/>
        <end position="31"/>
    </location>
</feature>
<gene>
    <name evidence="10" type="ORF">NUTIK01_21410</name>
</gene>
<evidence type="ECO:0000256" key="8">
    <source>
        <dbReference type="SAM" id="MobiDB-lite"/>
    </source>
</evidence>
<dbReference type="InterPro" id="IPR010130">
    <property type="entry name" value="T1SS_OMP_TolC"/>
</dbReference>
<evidence type="ECO:0000313" key="10">
    <source>
        <dbReference type="EMBL" id="GMM61364.1"/>
    </source>
</evidence>
<protein>
    <submittedName>
        <fullName evidence="10">TolC family outer membrane protein</fullName>
    </submittedName>
</protein>
<accession>A0ABQ6PAC5</accession>
<evidence type="ECO:0000256" key="9">
    <source>
        <dbReference type="SAM" id="SignalP"/>
    </source>
</evidence>
<evidence type="ECO:0000256" key="1">
    <source>
        <dbReference type="ARBA" id="ARBA00004442"/>
    </source>
</evidence>
<sequence>MRLRQPGGLVVRRGLSVLSLCLALQPVGALADDLRAALTAAYQTNPDLLAARDNLRATDENVPLARASALPSLAGSVNYNNYIEKGGSSYAFTNPDRMLSATVNLSVPLYSGGSVKNGLRAAKTRVEAGRASLRGTESSVFTNTVTAYMDVIRDAAIVGLQKNNVQVLEINLQATSDRFEIGNVTRTDVAQSRSRLALARASLRQAEANLVASRETYVRVVGHAPGLLEQPPPLAGMPGDVDGAVDYALDNNPDLAAAREQSKAAGFDVKVAAASRKPKVSAVTTSQNVNYLGSSMGGGPNAIGTLVSGVTASIPLFQGGAPAARVRQAEATQSATMEQEIGAERQVIATVRSAWSSWLAAREVIGLNQTAVDAAALSLEGVRAENTVGNRTILNILDAEQELLNAQVQLVTAQRNEYVAGFALLSAMGKAQARDLGLDGGALYDPASNYERVHHRIWDWDSDPAPKAQATATVDTPAQDATIPDQPLP</sequence>
<dbReference type="EMBL" id="BTFW01000001">
    <property type="protein sequence ID" value="GMM61364.1"/>
    <property type="molecule type" value="Genomic_DNA"/>
</dbReference>
<keyword evidence="5" id="KW-0812">Transmembrane</keyword>
<evidence type="ECO:0000256" key="5">
    <source>
        <dbReference type="ARBA" id="ARBA00022692"/>
    </source>
</evidence>
<dbReference type="NCBIfam" id="TIGR01844">
    <property type="entry name" value="type_I_sec_TolC"/>
    <property type="match status" value="1"/>
</dbReference>
<keyword evidence="11" id="KW-1185">Reference proteome</keyword>
<comment type="caution">
    <text evidence="10">The sequence shown here is derived from an EMBL/GenBank/DDBJ whole genome shotgun (WGS) entry which is preliminary data.</text>
</comment>
<evidence type="ECO:0000256" key="3">
    <source>
        <dbReference type="ARBA" id="ARBA00022448"/>
    </source>
</evidence>
<keyword evidence="7" id="KW-0998">Cell outer membrane</keyword>
<reference evidence="10 11" key="1">
    <citation type="submission" date="2023-06" db="EMBL/GenBank/DDBJ databases">
        <title>Draft genome sequence of Novosphingobium sp. strain IK01.</title>
        <authorList>
            <person name="Hatamoto M."/>
            <person name="Ikarashi T."/>
            <person name="Yamaguchi T."/>
        </authorList>
    </citation>
    <scope>NUCLEOTIDE SEQUENCE [LARGE SCALE GENOMIC DNA]</scope>
    <source>
        <strain evidence="10 11">IK01</strain>
    </source>
</reference>
<feature type="chain" id="PRO_5047283466" evidence="9">
    <location>
        <begin position="32"/>
        <end position="489"/>
    </location>
</feature>
<dbReference type="InterPro" id="IPR003423">
    <property type="entry name" value="OMP_efflux"/>
</dbReference>
<dbReference type="RefSeq" id="WP_317975052.1">
    <property type="nucleotide sequence ID" value="NZ_BTFW01000001.1"/>
</dbReference>
<proteinExistence type="inferred from homology"/>
<evidence type="ECO:0000256" key="7">
    <source>
        <dbReference type="ARBA" id="ARBA00023237"/>
    </source>
</evidence>
<evidence type="ECO:0000256" key="2">
    <source>
        <dbReference type="ARBA" id="ARBA00007613"/>
    </source>
</evidence>
<comment type="similarity">
    <text evidence="2">Belongs to the outer membrane factor (OMF) (TC 1.B.17) family.</text>
</comment>
<comment type="subcellular location">
    <subcellularLocation>
        <location evidence="1">Cell outer membrane</location>
    </subcellularLocation>
</comment>
<dbReference type="Proteomes" id="UP001187221">
    <property type="component" value="Unassembled WGS sequence"/>
</dbReference>